<evidence type="ECO:0000313" key="7">
    <source>
        <dbReference type="Proteomes" id="UP000007013"/>
    </source>
</evidence>
<dbReference type="InterPro" id="IPR005790">
    <property type="entry name" value="DNA_polIII_delta"/>
</dbReference>
<dbReference type="Gene3D" id="1.10.8.60">
    <property type="match status" value="1"/>
</dbReference>
<evidence type="ECO:0000256" key="4">
    <source>
        <dbReference type="ARBA" id="ARBA00022932"/>
    </source>
</evidence>
<evidence type="ECO:0000313" key="6">
    <source>
        <dbReference type="EMBL" id="ACB74689.1"/>
    </source>
</evidence>
<organism evidence="6 7">
    <name type="scientific">Opitutus terrae (strain DSM 11246 / JCM 15787 / PB90-1)</name>
    <dbReference type="NCBI Taxonomy" id="452637"/>
    <lineage>
        <taxon>Bacteria</taxon>
        <taxon>Pseudomonadati</taxon>
        <taxon>Verrucomicrobiota</taxon>
        <taxon>Opitutia</taxon>
        <taxon>Opitutales</taxon>
        <taxon>Opitutaceae</taxon>
        <taxon>Opitutus</taxon>
    </lineage>
</organism>
<dbReference type="GO" id="GO:0009360">
    <property type="term" value="C:DNA polymerase III complex"/>
    <property type="evidence" value="ECO:0007669"/>
    <property type="project" value="InterPro"/>
</dbReference>
<sequence>MNANVRAPRKFFVALPPSRFPNRAMPAGRNFTFICGPDDFLVGRLGAEKFAALAAEVPDEFSREVLSGFANNVGEVASAINRFRDSVQTISMFGGRRVVWLKDVNFLADSVTGRAESTLKLLEDLQEILTKIDPAETAVLITAAPVDRRRAFPKWCEKNADFTLVAADAGDGAALEGVVLAEAKAVGATITPDAVRLLLVRVGANTRLLVEEVHKLANYAGEGQPIEEAHVGELTPNVAEGDFFEAAEAFFSGDLKWTLAALERQFFAEPNAARPILAALQNRNRILLQVRALIDAGEARIGPRGLDGLPKAGATYAAKFTGATEKSSFNLFTQNPWYVGKLAGSAKLPSLRRLIDNQQEFITAFEELIRRPQEQEDVLREMAVRCLAA</sequence>
<proteinExistence type="predicted"/>
<dbReference type="Gene3D" id="1.20.272.10">
    <property type="match status" value="1"/>
</dbReference>
<evidence type="ECO:0000256" key="2">
    <source>
        <dbReference type="ARBA" id="ARBA00022695"/>
    </source>
</evidence>
<dbReference type="GO" id="GO:0003887">
    <property type="term" value="F:DNA-directed DNA polymerase activity"/>
    <property type="evidence" value="ECO:0007669"/>
    <property type="project" value="UniProtKB-KW"/>
</dbReference>
<dbReference type="KEGG" id="ote:Oter_1404"/>
<dbReference type="GO" id="GO:0003677">
    <property type="term" value="F:DNA binding"/>
    <property type="evidence" value="ECO:0007669"/>
    <property type="project" value="InterPro"/>
</dbReference>
<dbReference type="InterPro" id="IPR027417">
    <property type="entry name" value="P-loop_NTPase"/>
</dbReference>
<dbReference type="Proteomes" id="UP000007013">
    <property type="component" value="Chromosome"/>
</dbReference>
<evidence type="ECO:0000259" key="5">
    <source>
        <dbReference type="Pfam" id="PF06144"/>
    </source>
</evidence>
<gene>
    <name evidence="6" type="ordered locus">Oter_1404</name>
</gene>
<dbReference type="PANTHER" id="PTHR34388">
    <property type="entry name" value="DNA POLYMERASE III SUBUNIT DELTA"/>
    <property type="match status" value="1"/>
</dbReference>
<dbReference type="GO" id="GO:0006261">
    <property type="term" value="P:DNA-templated DNA replication"/>
    <property type="evidence" value="ECO:0007669"/>
    <property type="project" value="TreeGrafter"/>
</dbReference>
<dbReference type="PANTHER" id="PTHR34388:SF1">
    <property type="entry name" value="DNA POLYMERASE III SUBUNIT DELTA"/>
    <property type="match status" value="1"/>
</dbReference>
<dbReference type="SUPFAM" id="SSF52540">
    <property type="entry name" value="P-loop containing nucleoside triphosphate hydrolases"/>
    <property type="match status" value="1"/>
</dbReference>
<dbReference type="RefSeq" id="WP_012374227.1">
    <property type="nucleotide sequence ID" value="NC_010571.1"/>
</dbReference>
<evidence type="ECO:0000256" key="3">
    <source>
        <dbReference type="ARBA" id="ARBA00022705"/>
    </source>
</evidence>
<name>B1ZS13_OPITP</name>
<dbReference type="STRING" id="452637.Oter_1404"/>
<dbReference type="AlphaFoldDB" id="B1ZS13"/>
<dbReference type="NCBIfam" id="TIGR01128">
    <property type="entry name" value="holA"/>
    <property type="match status" value="1"/>
</dbReference>
<dbReference type="Pfam" id="PF06144">
    <property type="entry name" value="DNA_pol3_delta"/>
    <property type="match status" value="1"/>
</dbReference>
<keyword evidence="4" id="KW-0239">DNA-directed DNA polymerase</keyword>
<keyword evidence="7" id="KW-1185">Reference proteome</keyword>
<reference evidence="6 7" key="1">
    <citation type="journal article" date="2011" name="J. Bacteriol.">
        <title>Genome sequence of the verrucomicrobium Opitutus terrae PB90-1, an abundant inhabitant of rice paddy soil ecosystems.</title>
        <authorList>
            <person name="van Passel M.W."/>
            <person name="Kant R."/>
            <person name="Palva A."/>
            <person name="Copeland A."/>
            <person name="Lucas S."/>
            <person name="Lapidus A."/>
            <person name="Glavina del Rio T."/>
            <person name="Pitluck S."/>
            <person name="Goltsman E."/>
            <person name="Clum A."/>
            <person name="Sun H."/>
            <person name="Schmutz J."/>
            <person name="Larimer F.W."/>
            <person name="Land M.L."/>
            <person name="Hauser L."/>
            <person name="Kyrpides N."/>
            <person name="Mikhailova N."/>
            <person name="Richardson P.P."/>
            <person name="Janssen P.H."/>
            <person name="de Vos W.M."/>
            <person name="Smidt H."/>
        </authorList>
    </citation>
    <scope>NUCLEOTIDE SEQUENCE [LARGE SCALE GENOMIC DNA]</scope>
    <source>
        <strain evidence="7">DSM 11246 / JCM 15787 / PB90-1</strain>
    </source>
</reference>
<feature type="domain" description="DNA polymerase III delta N-terminal" evidence="5">
    <location>
        <begin position="83"/>
        <end position="157"/>
    </location>
</feature>
<evidence type="ECO:0000256" key="1">
    <source>
        <dbReference type="ARBA" id="ARBA00022679"/>
    </source>
</evidence>
<accession>B1ZS13</accession>
<dbReference type="Gene3D" id="3.40.50.300">
    <property type="entry name" value="P-loop containing nucleotide triphosphate hydrolases"/>
    <property type="match status" value="1"/>
</dbReference>
<dbReference type="EMBL" id="CP001032">
    <property type="protein sequence ID" value="ACB74689.1"/>
    <property type="molecule type" value="Genomic_DNA"/>
</dbReference>
<protein>
    <submittedName>
        <fullName evidence="6">DNA polymerase III, delta subunit</fullName>
    </submittedName>
</protein>
<keyword evidence="2" id="KW-0548">Nucleotidyltransferase</keyword>
<dbReference type="eggNOG" id="COG1466">
    <property type="taxonomic scope" value="Bacteria"/>
</dbReference>
<keyword evidence="1" id="KW-0808">Transferase</keyword>
<keyword evidence="3" id="KW-0235">DNA replication</keyword>
<dbReference type="HOGENOM" id="CLU_739532_0_0_0"/>
<dbReference type="InterPro" id="IPR010372">
    <property type="entry name" value="DNA_pol3_delta_N"/>
</dbReference>